<feature type="chain" id="PRO_5033596891" description="Arylsulfatase A" evidence="20">
    <location>
        <begin position="21"/>
        <end position="527"/>
    </location>
</feature>
<dbReference type="OrthoDB" id="103349at2759"/>
<evidence type="ECO:0000256" key="8">
    <source>
        <dbReference type="ARBA" id="ARBA00022824"/>
    </source>
</evidence>
<comment type="function">
    <text evidence="15">Hydrolyzes cerebroside sulfate.</text>
</comment>
<dbReference type="GeneID" id="574839"/>
<evidence type="ECO:0000256" key="18">
    <source>
        <dbReference type="ARBA" id="ARBA00074874"/>
    </source>
</evidence>
<comment type="similarity">
    <text evidence="4">Belongs to the sulfatase family.</text>
</comment>
<keyword evidence="13" id="KW-0458">Lysosome</keyword>
<evidence type="ECO:0000256" key="11">
    <source>
        <dbReference type="ARBA" id="ARBA00023157"/>
    </source>
</evidence>
<dbReference type="GO" id="GO:0005764">
    <property type="term" value="C:lysosome"/>
    <property type="evidence" value="ECO:0007669"/>
    <property type="project" value="UniProtKB-SubCell"/>
</dbReference>
<keyword evidence="9" id="KW-0106">Calcium</keyword>
<dbReference type="GO" id="GO:0046872">
    <property type="term" value="F:metal ion binding"/>
    <property type="evidence" value="ECO:0007669"/>
    <property type="project" value="UniProtKB-KW"/>
</dbReference>
<evidence type="ECO:0000256" key="5">
    <source>
        <dbReference type="ARBA" id="ARBA00022723"/>
    </source>
</evidence>
<feature type="signal peptide" evidence="20">
    <location>
        <begin position="1"/>
        <end position="20"/>
    </location>
</feature>
<dbReference type="AlphaFoldDB" id="A0A7M7HNL5"/>
<dbReference type="Pfam" id="PF14707">
    <property type="entry name" value="Sulfatase_C"/>
    <property type="match status" value="1"/>
</dbReference>
<evidence type="ECO:0000256" key="14">
    <source>
        <dbReference type="ARBA" id="ARBA00052854"/>
    </source>
</evidence>
<dbReference type="RefSeq" id="XP_030831133.1">
    <property type="nucleotide sequence ID" value="XM_030975273.1"/>
</dbReference>
<comment type="cofactor">
    <cofactor evidence="1">
        <name>Ca(2+)</name>
        <dbReference type="ChEBI" id="CHEBI:29108"/>
    </cofactor>
</comment>
<dbReference type="FunFam" id="3.30.1120.10:FF:000003">
    <property type="entry name" value="Arylsulfatase A"/>
    <property type="match status" value="1"/>
</dbReference>
<evidence type="ECO:0000256" key="16">
    <source>
        <dbReference type="ARBA" id="ARBA00061742"/>
    </source>
</evidence>
<evidence type="ECO:0000256" key="7">
    <source>
        <dbReference type="ARBA" id="ARBA00022801"/>
    </source>
</evidence>
<dbReference type="KEGG" id="spu:574839"/>
<keyword evidence="8" id="KW-0256">Endoplasmic reticulum</keyword>
<dbReference type="InterPro" id="IPR000917">
    <property type="entry name" value="Sulfatase_N"/>
</dbReference>
<keyword evidence="10" id="KW-0443">Lipid metabolism</keyword>
<dbReference type="Proteomes" id="UP000007110">
    <property type="component" value="Unassembled WGS sequence"/>
</dbReference>
<evidence type="ECO:0000256" key="13">
    <source>
        <dbReference type="ARBA" id="ARBA00023228"/>
    </source>
</evidence>
<reference evidence="22" key="2">
    <citation type="submission" date="2021-01" db="UniProtKB">
        <authorList>
            <consortium name="EnsemblMetazoa"/>
        </authorList>
    </citation>
    <scope>IDENTIFICATION</scope>
</reference>
<comment type="subcellular location">
    <subcellularLocation>
        <location evidence="2">Endoplasmic reticulum</location>
    </subcellularLocation>
    <subcellularLocation>
        <location evidence="3">Lysosome</location>
    </subcellularLocation>
</comment>
<organism evidence="22 23">
    <name type="scientific">Strongylocentrotus purpuratus</name>
    <name type="common">Purple sea urchin</name>
    <dbReference type="NCBI Taxonomy" id="7668"/>
    <lineage>
        <taxon>Eukaryota</taxon>
        <taxon>Metazoa</taxon>
        <taxon>Echinodermata</taxon>
        <taxon>Eleutherozoa</taxon>
        <taxon>Echinozoa</taxon>
        <taxon>Echinoidea</taxon>
        <taxon>Euechinoidea</taxon>
        <taxon>Echinacea</taxon>
        <taxon>Camarodonta</taxon>
        <taxon>Echinidea</taxon>
        <taxon>Strongylocentrotidae</taxon>
        <taxon>Strongylocentrotus</taxon>
    </lineage>
</organism>
<dbReference type="Pfam" id="PF00884">
    <property type="entry name" value="Sulfatase"/>
    <property type="match status" value="1"/>
</dbReference>
<evidence type="ECO:0000256" key="9">
    <source>
        <dbReference type="ARBA" id="ARBA00022837"/>
    </source>
</evidence>
<dbReference type="InterPro" id="IPR017850">
    <property type="entry name" value="Alkaline_phosphatase_core_sf"/>
</dbReference>
<dbReference type="Gene3D" id="3.30.1120.10">
    <property type="match status" value="1"/>
</dbReference>
<dbReference type="PROSITE" id="PS00523">
    <property type="entry name" value="SULFATASE_1"/>
    <property type="match status" value="1"/>
</dbReference>
<feature type="domain" description="Sulfatase N-terminal" evidence="21">
    <location>
        <begin position="27"/>
        <end position="349"/>
    </location>
</feature>
<dbReference type="InterPro" id="IPR024607">
    <property type="entry name" value="Sulfatase_CS"/>
</dbReference>
<comment type="subunit">
    <text evidence="16">Homodimer at neutral pH and homooctamer at acidic pH. Exists both as a single chain of 58 kDa (component A) or as a chain of 50 kDa (component B) linked by disulfide bond(s) to a 7 kDa chain (component C). Interacts with SUMF1.</text>
</comment>
<evidence type="ECO:0000256" key="17">
    <source>
        <dbReference type="ARBA" id="ARBA00066352"/>
    </source>
</evidence>
<evidence type="ECO:0000256" key="2">
    <source>
        <dbReference type="ARBA" id="ARBA00004240"/>
    </source>
</evidence>
<evidence type="ECO:0000256" key="20">
    <source>
        <dbReference type="SAM" id="SignalP"/>
    </source>
</evidence>
<dbReference type="EnsemblMetazoa" id="XM_011677918">
    <property type="protein sequence ID" value="XP_011676220"/>
    <property type="gene ID" value="LOC574839"/>
</dbReference>
<keyword evidence="23" id="KW-1185">Reference proteome</keyword>
<evidence type="ECO:0000313" key="22">
    <source>
        <dbReference type="EnsemblMetazoa" id="XP_011676220"/>
    </source>
</evidence>
<dbReference type="GO" id="GO:0006629">
    <property type="term" value="P:lipid metabolic process"/>
    <property type="evidence" value="ECO:0007669"/>
    <property type="project" value="UniProtKB-KW"/>
</dbReference>
<evidence type="ECO:0000256" key="1">
    <source>
        <dbReference type="ARBA" id="ARBA00001913"/>
    </source>
</evidence>
<comment type="catalytic activity">
    <reaction evidence="14">
        <text>an N-acyl-1-beta-D-(3-O-sulfo)-galactosyl-sphing-4-enine + H2O = a beta-D-galactosyl-(1&lt;-&gt;1')-N-acylsphing-4-enine + sulfate + H(+)</text>
        <dbReference type="Rhea" id="RHEA:21300"/>
        <dbReference type="ChEBI" id="CHEBI:15377"/>
        <dbReference type="ChEBI" id="CHEBI:15378"/>
        <dbReference type="ChEBI" id="CHEBI:16189"/>
        <dbReference type="ChEBI" id="CHEBI:18390"/>
        <dbReference type="ChEBI" id="CHEBI:75956"/>
        <dbReference type="EC" id="3.1.6.8"/>
    </reaction>
    <physiologicalReaction direction="left-to-right" evidence="14">
        <dbReference type="Rhea" id="RHEA:21301"/>
    </physiologicalReaction>
</comment>
<dbReference type="PROSITE" id="PS00149">
    <property type="entry name" value="SULFATASE_2"/>
    <property type="match status" value="1"/>
</dbReference>
<protein>
    <recommendedName>
        <fullName evidence="18">Arylsulfatase A</fullName>
        <ecNumber evidence="17">3.1.6.8</ecNumber>
    </recommendedName>
    <alternativeName>
        <fullName evidence="19">Cerebroside-sulfatase</fullName>
    </alternativeName>
</protein>
<dbReference type="InterPro" id="IPR050738">
    <property type="entry name" value="Sulfatase"/>
</dbReference>
<dbReference type="Gene3D" id="3.40.720.10">
    <property type="entry name" value="Alkaline Phosphatase, subunit A"/>
    <property type="match status" value="1"/>
</dbReference>
<evidence type="ECO:0000256" key="6">
    <source>
        <dbReference type="ARBA" id="ARBA00022729"/>
    </source>
</evidence>
<dbReference type="FunFam" id="3.40.720.10:FF:000023">
    <property type="entry name" value="Arylsulfatase A"/>
    <property type="match status" value="1"/>
</dbReference>
<dbReference type="GO" id="GO:0004065">
    <property type="term" value="F:arylsulfatase activity"/>
    <property type="evidence" value="ECO:0000318"/>
    <property type="project" value="GO_Central"/>
</dbReference>
<dbReference type="SUPFAM" id="SSF53649">
    <property type="entry name" value="Alkaline phosphatase-like"/>
    <property type="match status" value="1"/>
</dbReference>
<keyword evidence="12" id="KW-0325">Glycoprotein</keyword>
<evidence type="ECO:0000256" key="3">
    <source>
        <dbReference type="ARBA" id="ARBA00004371"/>
    </source>
</evidence>
<dbReference type="RefSeq" id="XP_011676220.2">
    <property type="nucleotide sequence ID" value="XM_011677918.2"/>
</dbReference>
<reference evidence="23" key="1">
    <citation type="submission" date="2015-02" db="EMBL/GenBank/DDBJ databases">
        <title>Genome sequencing for Strongylocentrotus purpuratus.</title>
        <authorList>
            <person name="Murali S."/>
            <person name="Liu Y."/>
            <person name="Vee V."/>
            <person name="English A."/>
            <person name="Wang M."/>
            <person name="Skinner E."/>
            <person name="Han Y."/>
            <person name="Muzny D.M."/>
            <person name="Worley K.C."/>
            <person name="Gibbs R.A."/>
        </authorList>
    </citation>
    <scope>NUCLEOTIDE SEQUENCE</scope>
</reference>
<evidence type="ECO:0000256" key="15">
    <source>
        <dbReference type="ARBA" id="ARBA00058866"/>
    </source>
</evidence>
<dbReference type="OMA" id="YPAYPDE"/>
<dbReference type="EnsemblMetazoa" id="XM_030975273">
    <property type="protein sequence ID" value="XP_030831133"/>
    <property type="gene ID" value="LOC574839"/>
</dbReference>
<evidence type="ECO:0000256" key="4">
    <source>
        <dbReference type="ARBA" id="ARBA00008779"/>
    </source>
</evidence>
<evidence type="ECO:0000256" key="12">
    <source>
        <dbReference type="ARBA" id="ARBA00023180"/>
    </source>
</evidence>
<keyword evidence="5" id="KW-0479">Metal-binding</keyword>
<accession>A0A7M7HNL5</accession>
<sequence length="527" mass="58401">MNLLSVAILVFLSIFTVCHGKDKASLPNIVILFADDVGYGDLEVYGHPTSSTPNLTKLAEGGLVFTQFYAGAPVCSPSRAALLTGRYAVRSGIYPGVLVPTSTGGLPHNETTIAEIVKTRGYSTSMVGKWHLGVGENGTYLPTNQGFDEYLGVPYSHDMCPCYNCFYPNDPCWNTCDLNYTYCPLFNNTDILEQPVNLTTLDATYVQRAKSVIQRNANAGTPFFLYYAFQHAHHPQFASKEFRNATARGTFGDSLAELDWCVGQVMEQLESSGVLDNTLVLFTSDNGPSLRNENRGGNAGLLKCGKGTTYEGGQRVPAIAYWPQRIAPGRTTELAGNMDFLPTIANLVGATLPSVALDGVDMAPILFEGKKSARDTFFYYFTEPNPKYGIYAVRYNQYKAHYYTQGQQNSDEFNHDKDCRPSANRTLHDPPLLYDLDLDPSENYNLSSKEYSQILAKIQEIKSQFESTMVWGESQVKKPTSTAVEPCCKKDCTPFPDCCQCHRPSWSSSILSTLGNKDFAKLRWTRN</sequence>
<evidence type="ECO:0000256" key="19">
    <source>
        <dbReference type="ARBA" id="ARBA00076521"/>
    </source>
</evidence>
<dbReference type="PANTHER" id="PTHR42693:SF11">
    <property type="entry name" value="ARYLSULFATASE A"/>
    <property type="match status" value="1"/>
</dbReference>
<evidence type="ECO:0000313" key="23">
    <source>
        <dbReference type="Proteomes" id="UP000007110"/>
    </source>
</evidence>
<name>A0A7M7HNL5_STRPU</name>
<proteinExistence type="inferred from homology"/>
<dbReference type="EC" id="3.1.6.8" evidence="17"/>
<dbReference type="GO" id="GO:0004098">
    <property type="term" value="F:cerebroside-sulfatase activity"/>
    <property type="evidence" value="ECO:0007669"/>
    <property type="project" value="UniProtKB-EC"/>
</dbReference>
<dbReference type="PANTHER" id="PTHR42693">
    <property type="entry name" value="ARYLSULFATASE FAMILY MEMBER"/>
    <property type="match status" value="1"/>
</dbReference>
<evidence type="ECO:0000259" key="21">
    <source>
        <dbReference type="Pfam" id="PF00884"/>
    </source>
</evidence>
<dbReference type="InParanoid" id="A0A7M7HNL5"/>
<keyword evidence="7" id="KW-0378">Hydrolase</keyword>
<keyword evidence="11" id="KW-1015">Disulfide bond</keyword>
<dbReference type="GO" id="GO:0005783">
    <property type="term" value="C:endoplasmic reticulum"/>
    <property type="evidence" value="ECO:0007669"/>
    <property type="project" value="UniProtKB-SubCell"/>
</dbReference>
<keyword evidence="6 20" id="KW-0732">Signal</keyword>
<evidence type="ECO:0000256" key="10">
    <source>
        <dbReference type="ARBA" id="ARBA00023098"/>
    </source>
</evidence>